<dbReference type="GO" id="GO:0016787">
    <property type="term" value="F:hydrolase activity"/>
    <property type="evidence" value="ECO:0007669"/>
    <property type="project" value="UniProtKB-KW"/>
</dbReference>
<keyword evidence="11" id="KW-1185">Reference proteome</keyword>
<dbReference type="Pfam" id="PF00271">
    <property type="entry name" value="Helicase_C"/>
    <property type="match status" value="1"/>
</dbReference>
<dbReference type="PANTHER" id="PTHR18934:SF267">
    <property type="entry name" value="ATP-DEPENDENT RNA HELICASE YLR419W-RELATED"/>
    <property type="match status" value="1"/>
</dbReference>
<organism evidence="10 11">
    <name type="scientific">Ogataea polymorpha</name>
    <dbReference type="NCBI Taxonomy" id="460523"/>
    <lineage>
        <taxon>Eukaryota</taxon>
        <taxon>Fungi</taxon>
        <taxon>Dikarya</taxon>
        <taxon>Ascomycota</taxon>
        <taxon>Saccharomycotina</taxon>
        <taxon>Pichiomycetes</taxon>
        <taxon>Pichiales</taxon>
        <taxon>Pichiaceae</taxon>
        <taxon>Ogataea</taxon>
    </lineage>
</organism>
<dbReference type="InterPro" id="IPR011545">
    <property type="entry name" value="DEAD/DEAH_box_helicase_dom"/>
</dbReference>
<dbReference type="CDD" id="cd18791">
    <property type="entry name" value="SF2_C_RHA"/>
    <property type="match status" value="1"/>
</dbReference>
<accession>A0A9P8PR85</accession>
<dbReference type="Pfam" id="PF24899">
    <property type="entry name" value="UBA_DHX29"/>
    <property type="match status" value="1"/>
</dbReference>
<evidence type="ECO:0000256" key="2">
    <source>
        <dbReference type="ARBA" id="ARBA00022801"/>
    </source>
</evidence>
<keyword evidence="2" id="KW-0378">Hydrolase</keyword>
<dbReference type="Gene3D" id="3.40.50.300">
    <property type="entry name" value="P-loop containing nucleotide triphosphate hydrolases"/>
    <property type="match status" value="2"/>
</dbReference>
<dbReference type="SUPFAM" id="SSF54495">
    <property type="entry name" value="UBC-like"/>
    <property type="match status" value="1"/>
</dbReference>
<dbReference type="InterPro" id="IPR011709">
    <property type="entry name" value="DEAD-box_helicase_OB_fold"/>
</dbReference>
<dbReference type="OrthoDB" id="5600252at2759"/>
<dbReference type="InterPro" id="IPR016135">
    <property type="entry name" value="UBQ-conjugating_enzyme/RWD"/>
</dbReference>
<dbReference type="PROSITE" id="PS51194">
    <property type="entry name" value="HELICASE_CTER"/>
    <property type="match status" value="1"/>
</dbReference>
<dbReference type="InterPro" id="IPR056328">
    <property type="entry name" value="DSRM_DHX29"/>
</dbReference>
<dbReference type="Gene3D" id="1.20.120.1080">
    <property type="match status" value="1"/>
</dbReference>
<feature type="domain" description="Helicase C-terminal" evidence="9">
    <location>
        <begin position="801"/>
        <end position="965"/>
    </location>
</feature>
<feature type="domain" description="RWD" evidence="7">
    <location>
        <begin position="391"/>
        <end position="496"/>
    </location>
</feature>
<dbReference type="InterPro" id="IPR001650">
    <property type="entry name" value="Helicase_C-like"/>
</dbReference>
<evidence type="ECO:0000259" key="9">
    <source>
        <dbReference type="PROSITE" id="PS51194"/>
    </source>
</evidence>
<dbReference type="GO" id="GO:0008186">
    <property type="term" value="F:ATP-dependent activity, acting on RNA"/>
    <property type="evidence" value="ECO:0007669"/>
    <property type="project" value="UniProtKB-ARBA"/>
</dbReference>
<dbReference type="SMART" id="SM00490">
    <property type="entry name" value="HELICc"/>
    <property type="match status" value="1"/>
</dbReference>
<dbReference type="Pfam" id="PF05773">
    <property type="entry name" value="RWD"/>
    <property type="match status" value="1"/>
</dbReference>
<reference evidence="10" key="1">
    <citation type="journal article" date="2021" name="Open Biol.">
        <title>Shared evolutionary footprints suggest mitochondrial oxidative damage underlies multiple complex I losses in fungi.</title>
        <authorList>
            <person name="Schikora-Tamarit M.A."/>
            <person name="Marcet-Houben M."/>
            <person name="Nosek J."/>
            <person name="Gabaldon T."/>
        </authorList>
    </citation>
    <scope>NUCLEOTIDE SEQUENCE</scope>
    <source>
        <strain evidence="10">NCAIM Y.01608</strain>
    </source>
</reference>
<dbReference type="InterPro" id="IPR002464">
    <property type="entry name" value="DNA/RNA_helicase_DEAH_CS"/>
</dbReference>
<sequence>MAKKKSKQTQTPPPRETPSGETGKKGPIDAATRKAGRTAVAQSSSWTGKLPGSLLHEHCQKQKWQKVEYDMKKTKDGFIGIAKLSWKNPKTQETMEVRMVPSQVIKPQETALEARHYAATYALHRIASDKNIHMVLPTNHKQLWADLEAERKNLVKQDPEKAKREYCSDPFSMILEQRKIQEKRQKEQEAKKQAELKNKKPVISIGVSKPKSPVSRTEKYVSEQMRFPRKVWDSTVFIDLKPEVRALVEDCIRHHIEWSEENIEGERFNVDAGALEALGFRKMHVEESLKYTSTFTDALEWLIFHIPEDDLPPLFVKDSKDSNVELTISKDFKKENLVKRLREGGFSVNQIETAISACGYDEILLGVYLTSTLIDFETDAQEPDSAEIWQEELDGLVAIYGDDNIKLPKKNIAEISLRPEGMDEGLLALKVYKSPNYPQTLPGLHLVVKNSSYKLANYIKISIITELLFHIVENNVLGMPIIFNCIEWLEKNILRIVENPGPLVKTSVKRERKAAESTSSLKTTKRQRAKASRDLDRLSFDYATRIQLCEYKEMVRQRSKLPAWHKKEQLVSVINSNRACLITGETGSGKSTQIVQFILDQLNSQNDFSTNIICTQPRRISTIGLADRVSEERVSTCGSEVGYIIRGENKTCKDTRITFVTTGVLLRMIQGIVSNKDASNTIFENLGYIFVDEVHERSVDGDFLLIILKKILKMYPKLKVVLMSATIDISVFDKYFGSGVSHVHIEGRTFPIQDYYLDDILDDLQFTVTMRNGDQIQPKADSKYFELGNINYDLIAALVEKVDADLRAQSNSGSILIFLPGVMEISKCLAKINGPFWTLPLHSALSSKDQKRIFRSPPQGKRKVVASTNVAETSITIPDAVVVIDTGRVKSIHFDSASNSTKLVESWASQAECGQRRGRAGRIQNGLCYKLFTKETETKTMRKYPIPEIKRTRLENLYLVVKSMGIKNVHEFLKMGLDPPDVENVESSKQLLTEMGALHNDNLTKLGSYLSTLPTDLKSGKLLLFGVLFKCLDSCLTLAAIGVTGNPFMVRMENSDEVKKVQNKFSKGYGDFIAILNAFNEYQNLEPKIQRRWLEENYLSYLTMNEIQSTRTQYISALQDLGFIPMDYPKSQSSSILNKNSGNYQILCSLVCSSSYPQIARVQYPDPKYMASVAGSISIDPDAKSIKFWIRNEKYIKNHDDQLPATRAFLHPSSTLFNVKTPAGSGGEPLVEDENGNVIFTPTKSNNLTSHFLTYGASHTTTKLYIRDVTPVSILAVLLFGGSISYDLSTVSSGKPSPGIVMGQWLPIRTWCKNAVLITKLRHLLDEALNERFRQPHYDQINEFSDEVLRTVEKIITMELK</sequence>
<proteinExistence type="predicted"/>
<name>A0A9P8PR85_9ASCO</name>
<evidence type="ECO:0000313" key="11">
    <source>
        <dbReference type="Proteomes" id="UP000788993"/>
    </source>
</evidence>
<evidence type="ECO:0000256" key="3">
    <source>
        <dbReference type="ARBA" id="ARBA00022806"/>
    </source>
</evidence>
<gene>
    <name evidence="10" type="ORF">OGATHE_001116</name>
</gene>
<reference evidence="10" key="2">
    <citation type="submission" date="2021-01" db="EMBL/GenBank/DDBJ databases">
        <authorList>
            <person name="Schikora-Tamarit M.A."/>
        </authorList>
    </citation>
    <scope>NUCLEOTIDE SEQUENCE</scope>
    <source>
        <strain evidence="10">NCAIM Y.01608</strain>
    </source>
</reference>
<evidence type="ECO:0000256" key="6">
    <source>
        <dbReference type="SAM" id="MobiDB-lite"/>
    </source>
</evidence>
<evidence type="ECO:0000256" key="5">
    <source>
        <dbReference type="SAM" id="Coils"/>
    </source>
</evidence>
<dbReference type="InterPro" id="IPR027417">
    <property type="entry name" value="P-loop_NTPase"/>
</dbReference>
<dbReference type="InterPro" id="IPR007502">
    <property type="entry name" value="Helicase-assoc_dom"/>
</dbReference>
<dbReference type="InterPro" id="IPR006575">
    <property type="entry name" value="RWD_dom"/>
</dbReference>
<dbReference type="GO" id="GO:0005524">
    <property type="term" value="F:ATP binding"/>
    <property type="evidence" value="ECO:0007669"/>
    <property type="project" value="UniProtKB-KW"/>
</dbReference>
<dbReference type="Gene3D" id="3.10.110.10">
    <property type="entry name" value="Ubiquitin Conjugating Enzyme"/>
    <property type="match status" value="1"/>
</dbReference>
<dbReference type="Pfam" id="PF07717">
    <property type="entry name" value="OB_NTP_bind"/>
    <property type="match status" value="1"/>
</dbReference>
<dbReference type="CDD" id="cd23827">
    <property type="entry name" value="RWD_YLR419W-like"/>
    <property type="match status" value="1"/>
</dbReference>
<dbReference type="PROSITE" id="PS50908">
    <property type="entry name" value="RWD"/>
    <property type="match status" value="1"/>
</dbReference>
<evidence type="ECO:0000256" key="4">
    <source>
        <dbReference type="ARBA" id="ARBA00022840"/>
    </source>
</evidence>
<dbReference type="EMBL" id="JAEUBD010000146">
    <property type="protein sequence ID" value="KAH3676627.1"/>
    <property type="molecule type" value="Genomic_DNA"/>
</dbReference>
<evidence type="ECO:0000256" key="1">
    <source>
        <dbReference type="ARBA" id="ARBA00022741"/>
    </source>
</evidence>
<dbReference type="Pfam" id="PF00270">
    <property type="entry name" value="DEAD"/>
    <property type="match status" value="1"/>
</dbReference>
<dbReference type="CDD" id="cd17917">
    <property type="entry name" value="DEXHc_RHA-like"/>
    <property type="match status" value="1"/>
</dbReference>
<dbReference type="SMART" id="SM00487">
    <property type="entry name" value="DEXDc"/>
    <property type="match status" value="1"/>
</dbReference>
<evidence type="ECO:0000313" key="10">
    <source>
        <dbReference type="EMBL" id="KAH3676627.1"/>
    </source>
</evidence>
<evidence type="ECO:0000259" key="8">
    <source>
        <dbReference type="PROSITE" id="PS51192"/>
    </source>
</evidence>
<dbReference type="GO" id="GO:0003723">
    <property type="term" value="F:RNA binding"/>
    <property type="evidence" value="ECO:0007669"/>
    <property type="project" value="TreeGrafter"/>
</dbReference>
<dbReference type="PANTHER" id="PTHR18934">
    <property type="entry name" value="ATP-DEPENDENT RNA HELICASE"/>
    <property type="match status" value="1"/>
</dbReference>
<dbReference type="InterPro" id="IPR056890">
    <property type="entry name" value="UBA_DHX29-like"/>
</dbReference>
<dbReference type="SMART" id="SM00847">
    <property type="entry name" value="HA2"/>
    <property type="match status" value="1"/>
</dbReference>
<feature type="coiled-coil region" evidence="5">
    <location>
        <begin position="173"/>
        <end position="200"/>
    </location>
</feature>
<dbReference type="PROSITE" id="PS51192">
    <property type="entry name" value="HELICASE_ATP_BIND_1"/>
    <property type="match status" value="1"/>
</dbReference>
<keyword evidence="3" id="KW-0347">Helicase</keyword>
<dbReference type="PROSITE" id="PS00690">
    <property type="entry name" value="DEAH_ATP_HELICASE"/>
    <property type="match status" value="1"/>
</dbReference>
<feature type="region of interest" description="Disordered" evidence="6">
    <location>
        <begin position="1"/>
        <end position="50"/>
    </location>
</feature>
<evidence type="ECO:0000259" key="7">
    <source>
        <dbReference type="PROSITE" id="PS50908"/>
    </source>
</evidence>
<keyword evidence="5" id="KW-0175">Coiled coil</keyword>
<dbReference type="Pfam" id="PF24385">
    <property type="entry name" value="DSRM_DHX29"/>
    <property type="match status" value="1"/>
</dbReference>
<comment type="caution">
    <text evidence="10">The sequence shown here is derived from an EMBL/GenBank/DDBJ whole genome shotgun (WGS) entry which is preliminary data.</text>
</comment>
<keyword evidence="4" id="KW-0067">ATP-binding</keyword>
<dbReference type="Proteomes" id="UP000788993">
    <property type="component" value="Unassembled WGS sequence"/>
</dbReference>
<dbReference type="GO" id="GO:0004386">
    <property type="term" value="F:helicase activity"/>
    <property type="evidence" value="ECO:0007669"/>
    <property type="project" value="UniProtKB-KW"/>
</dbReference>
<keyword evidence="1" id="KW-0547">Nucleotide-binding</keyword>
<dbReference type="Pfam" id="PF26026">
    <property type="entry name" value="RNA_hel_CTD"/>
    <property type="match status" value="1"/>
</dbReference>
<dbReference type="GO" id="GO:1990904">
    <property type="term" value="C:ribonucleoprotein complex"/>
    <property type="evidence" value="ECO:0007669"/>
    <property type="project" value="UniProtKB-ARBA"/>
</dbReference>
<dbReference type="InterPro" id="IPR059023">
    <property type="entry name" value="RNA_hel_CTD"/>
</dbReference>
<dbReference type="InterPro" id="IPR014001">
    <property type="entry name" value="Helicase_ATP-bd"/>
</dbReference>
<dbReference type="SUPFAM" id="SSF52540">
    <property type="entry name" value="P-loop containing nucleoside triphosphate hydrolases"/>
    <property type="match status" value="1"/>
</dbReference>
<dbReference type="CDD" id="cd00048">
    <property type="entry name" value="DSRM_SF"/>
    <property type="match status" value="1"/>
</dbReference>
<protein>
    <submittedName>
        <fullName evidence="10">Uncharacterized protein</fullName>
    </submittedName>
</protein>
<feature type="domain" description="Helicase ATP-binding" evidence="8">
    <location>
        <begin position="571"/>
        <end position="745"/>
    </location>
</feature>